<keyword evidence="2" id="KW-1185">Reference proteome</keyword>
<evidence type="ECO:0000313" key="2">
    <source>
        <dbReference type="Proteomes" id="UP000660270"/>
    </source>
</evidence>
<comment type="caution">
    <text evidence="1">The sequence shown here is derived from an EMBL/GenBank/DDBJ whole genome shotgun (WGS) entry which is preliminary data.</text>
</comment>
<organism evidence="1 2">
    <name type="scientific">Aphanizomenon flos-aquae FACHB-1249</name>
    <dbReference type="NCBI Taxonomy" id="2692889"/>
    <lineage>
        <taxon>Bacteria</taxon>
        <taxon>Bacillati</taxon>
        <taxon>Cyanobacteriota</taxon>
        <taxon>Cyanophyceae</taxon>
        <taxon>Nostocales</taxon>
        <taxon>Aphanizomenonaceae</taxon>
        <taxon>Aphanizomenon</taxon>
    </lineage>
</organism>
<sequence length="52" mass="5953">MITDFNRYEDVIHLKKLSFNASSSSQAWSYRLVNVGSNTIVGKFRLLAMKSQ</sequence>
<dbReference type="Proteomes" id="UP000660270">
    <property type="component" value="Unassembled WGS sequence"/>
</dbReference>
<evidence type="ECO:0000313" key="1">
    <source>
        <dbReference type="EMBL" id="MBD2685990.1"/>
    </source>
</evidence>
<proteinExistence type="predicted"/>
<name>A0ABR8ITQ3_APHFL</name>
<gene>
    <name evidence="1" type="ORF">H6G43_12360</name>
</gene>
<dbReference type="EMBL" id="JACJTM010000024">
    <property type="protein sequence ID" value="MBD2685990.1"/>
    <property type="molecule type" value="Genomic_DNA"/>
</dbReference>
<accession>A0ABR8ITQ3</accession>
<dbReference type="RefSeq" id="WP_190387089.1">
    <property type="nucleotide sequence ID" value="NZ_JACJTM010000024.1"/>
</dbReference>
<protein>
    <submittedName>
        <fullName evidence="1">Uncharacterized protein</fullName>
    </submittedName>
</protein>
<dbReference type="GeneID" id="78219072"/>
<reference evidence="1 2" key="1">
    <citation type="journal article" date="2020" name="ISME J.">
        <title>Comparative genomics reveals insights into cyanobacterial evolution and habitat adaptation.</title>
        <authorList>
            <person name="Chen M.Y."/>
            <person name="Teng W.K."/>
            <person name="Zhao L."/>
            <person name="Hu C.X."/>
            <person name="Zhou Y.K."/>
            <person name="Han B.P."/>
            <person name="Song L.R."/>
            <person name="Shu W.S."/>
        </authorList>
    </citation>
    <scope>NUCLEOTIDE SEQUENCE [LARGE SCALE GENOMIC DNA]</scope>
    <source>
        <strain evidence="1 2">FACHB-1249</strain>
    </source>
</reference>